<gene>
    <name evidence="2" type="ORF">OFW50_01810</name>
</gene>
<sequence>MKKMIKRLGVVSVSLILCLCGFVLTHETIVHADTINDYPNVLDVGGNPTKAIIRQIKKFQLTSIPIFQT</sequence>
<keyword evidence="3" id="KW-1185">Reference proteome</keyword>
<reference evidence="2" key="1">
    <citation type="submission" date="2022-10" db="EMBL/GenBank/DDBJ databases">
        <title>Comparative genomic analysis and in-vitro probiotic properties of the potential probiotic L. chiayiensis AACE 3.</title>
        <authorList>
            <person name="Kang X."/>
        </authorList>
    </citation>
    <scope>NUCLEOTIDE SEQUENCE</scope>
    <source>
        <strain evidence="2">AACE 3</strain>
    </source>
</reference>
<evidence type="ECO:0000256" key="1">
    <source>
        <dbReference type="SAM" id="SignalP"/>
    </source>
</evidence>
<evidence type="ECO:0000313" key="3">
    <source>
        <dbReference type="Proteomes" id="UP001164790"/>
    </source>
</evidence>
<name>A0ABY6H6V4_9LACO</name>
<dbReference type="Proteomes" id="UP001164790">
    <property type="component" value="Chromosome"/>
</dbReference>
<feature type="chain" id="PRO_5045268296" evidence="1">
    <location>
        <begin position="33"/>
        <end position="69"/>
    </location>
</feature>
<keyword evidence="1" id="KW-0732">Signal</keyword>
<organism evidence="2 3">
    <name type="scientific">Lacticaseibacillus chiayiensis</name>
    <dbReference type="NCBI Taxonomy" id="2100821"/>
    <lineage>
        <taxon>Bacteria</taxon>
        <taxon>Bacillati</taxon>
        <taxon>Bacillota</taxon>
        <taxon>Bacilli</taxon>
        <taxon>Lactobacillales</taxon>
        <taxon>Lactobacillaceae</taxon>
        <taxon>Lacticaseibacillus</taxon>
    </lineage>
</organism>
<evidence type="ECO:0000313" key="2">
    <source>
        <dbReference type="EMBL" id="UYN56863.1"/>
    </source>
</evidence>
<accession>A0ABY6H6V4</accession>
<feature type="signal peptide" evidence="1">
    <location>
        <begin position="1"/>
        <end position="32"/>
    </location>
</feature>
<protein>
    <submittedName>
        <fullName evidence="2">Uncharacterized protein</fullName>
    </submittedName>
</protein>
<proteinExistence type="predicted"/>
<dbReference type="EMBL" id="CP107523">
    <property type="protein sequence ID" value="UYN56863.1"/>
    <property type="molecule type" value="Genomic_DNA"/>
</dbReference>